<reference evidence="4 5" key="1">
    <citation type="submission" date="2016-11" db="EMBL/GenBank/DDBJ databases">
        <title>Draft Genome Sequences of Nine Cyanobacterial Strains from Diverse Habitats.</title>
        <authorList>
            <person name="Zhu T."/>
            <person name="Hou S."/>
            <person name="Lu X."/>
            <person name="Hess W.R."/>
        </authorList>
    </citation>
    <scope>NUCLEOTIDE SEQUENCE [LARGE SCALE GENOMIC DNA]</scope>
    <source>
        <strain evidence="4 5">NIES-593</strain>
    </source>
</reference>
<proteinExistence type="inferred from homology"/>
<dbReference type="InterPro" id="IPR007049">
    <property type="entry name" value="Carb-sel_porin_OprB"/>
</dbReference>
<evidence type="ECO:0000259" key="3">
    <source>
        <dbReference type="PROSITE" id="PS51272"/>
    </source>
</evidence>
<dbReference type="NCBIfam" id="NF033921">
    <property type="entry name" value="por_somb"/>
    <property type="match status" value="1"/>
</dbReference>
<dbReference type="InterPro" id="IPR047684">
    <property type="entry name" value="Por_som-like"/>
</dbReference>
<keyword evidence="5" id="KW-1185">Reference proteome</keyword>
<dbReference type="InterPro" id="IPR051465">
    <property type="entry name" value="Cell_Envelope_Struct_Comp"/>
</dbReference>
<dbReference type="PANTHER" id="PTHR43308">
    <property type="entry name" value="OUTER MEMBRANE PROTEIN ALPHA-RELATED"/>
    <property type="match status" value="1"/>
</dbReference>
<dbReference type="STRING" id="1921803.NIES593_03440"/>
<dbReference type="PROSITE" id="PS51272">
    <property type="entry name" value="SLH"/>
    <property type="match status" value="1"/>
</dbReference>
<dbReference type="GO" id="GO:0008643">
    <property type="term" value="P:carbohydrate transport"/>
    <property type="evidence" value="ECO:0007669"/>
    <property type="project" value="InterPro"/>
</dbReference>
<dbReference type="InterPro" id="IPR001119">
    <property type="entry name" value="SLH_dom"/>
</dbReference>
<evidence type="ECO:0000313" key="5">
    <source>
        <dbReference type="Proteomes" id="UP000186868"/>
    </source>
</evidence>
<gene>
    <name evidence="4" type="ORF">NIES593_03440</name>
</gene>
<accession>A0A1U7HRS6</accession>
<comment type="caution">
    <text evidence="4">The sequence shown here is derived from an EMBL/GenBank/DDBJ whole genome shotgun (WGS) entry which is preliminary data.</text>
</comment>
<feature type="domain" description="SLH" evidence="3">
    <location>
        <begin position="51"/>
        <end position="115"/>
    </location>
</feature>
<evidence type="ECO:0000256" key="1">
    <source>
        <dbReference type="RuleBase" id="RU363072"/>
    </source>
</evidence>
<feature type="coiled-coil region" evidence="2">
    <location>
        <begin position="116"/>
        <end position="157"/>
    </location>
</feature>
<dbReference type="EMBL" id="MRCB01000002">
    <property type="protein sequence ID" value="OKH26248.1"/>
    <property type="molecule type" value="Genomic_DNA"/>
</dbReference>
<organism evidence="4 5">
    <name type="scientific">Hydrococcus rivularis NIES-593</name>
    <dbReference type="NCBI Taxonomy" id="1921803"/>
    <lineage>
        <taxon>Bacteria</taxon>
        <taxon>Bacillati</taxon>
        <taxon>Cyanobacteriota</taxon>
        <taxon>Cyanophyceae</taxon>
        <taxon>Pleurocapsales</taxon>
        <taxon>Hydrococcaceae</taxon>
        <taxon>Hydrococcus</taxon>
    </lineage>
</organism>
<dbReference type="Proteomes" id="UP000186868">
    <property type="component" value="Unassembled WGS sequence"/>
</dbReference>
<dbReference type="GO" id="GO:0016020">
    <property type="term" value="C:membrane"/>
    <property type="evidence" value="ECO:0007669"/>
    <property type="project" value="InterPro"/>
</dbReference>
<dbReference type="PANTHER" id="PTHR43308:SF1">
    <property type="entry name" value="OUTER MEMBRANE PROTEIN ALPHA"/>
    <property type="match status" value="1"/>
</dbReference>
<comment type="similarity">
    <text evidence="1">Belongs to the OprB family.</text>
</comment>
<dbReference type="Pfam" id="PF04966">
    <property type="entry name" value="OprB"/>
    <property type="match status" value="1"/>
</dbReference>
<dbReference type="GO" id="GO:0015288">
    <property type="term" value="F:porin activity"/>
    <property type="evidence" value="ECO:0007669"/>
    <property type="project" value="InterPro"/>
</dbReference>
<evidence type="ECO:0000313" key="4">
    <source>
        <dbReference type="EMBL" id="OKH26248.1"/>
    </source>
</evidence>
<protein>
    <recommendedName>
        <fullName evidence="3">SLH domain-containing protein</fullName>
    </recommendedName>
</protein>
<sequence length="539" mass="57196">MLLGSIGLTTTNALADAIAPQSRETPAANADFLQQLDRYNNQSDSLDQVTSVQELKDVAPTEWAYEALRSLVERYGCIVGYPDSTYRGNRALTRWEFAAGLNACMNTIERLIQENVAVLKEDVDTLKRLAQEFEAELAALGGRVDNLEGRVAFLEDNQFSTTTKLTGEVVFAVAAATNNGGTDNQAVFQNRTRLYLETSFTGEDILYTGLAAGNSPRFDLPSQGTGIPTGEGTFTFQDYADNDVAIDFLSYFTPIGDWAEVFVTAAAGATSDYLPTAGNDPIDDGGDGGSGALTLFGAHNPIYYIGGGAGAGFNLKFGDTFTLSTSYLAGPSDAASPAEGAGIFNGDYAALGQLTITPNDSLTFVLTYVNSYHSAGTPIFNYGFATSPDSTGVVGTSFANFPGGTDARVSANSFGVGASYRVAPQFVVSAWGGYTIADIRNVSEDGEIWNYALSLAFPDLFGEGNLGGLIAGVQPYLGNPAEVGFVGASNNIPIHIEAFYRYQLNDNISITPGIVYLNAPDQQDDEDAILGVVRTTFTF</sequence>
<evidence type="ECO:0000256" key="2">
    <source>
        <dbReference type="SAM" id="Coils"/>
    </source>
</evidence>
<name>A0A1U7HRS6_9CYAN</name>
<dbReference type="Pfam" id="PF00395">
    <property type="entry name" value="SLH"/>
    <property type="match status" value="1"/>
</dbReference>
<keyword evidence="2" id="KW-0175">Coiled coil</keyword>
<dbReference type="AlphaFoldDB" id="A0A1U7HRS6"/>